<evidence type="ECO:0000313" key="4">
    <source>
        <dbReference type="EMBL" id="WWX25808.1"/>
    </source>
</evidence>
<protein>
    <submittedName>
        <fullName evidence="4">PilT/PilU family type 4a pilus ATPase</fullName>
    </submittedName>
</protein>
<dbReference type="InterPro" id="IPR027417">
    <property type="entry name" value="P-loop_NTPase"/>
</dbReference>
<dbReference type="SUPFAM" id="SSF52540">
    <property type="entry name" value="P-loop containing nucleoside triphosphate hydrolases"/>
    <property type="match status" value="1"/>
</dbReference>
<dbReference type="Pfam" id="PF00437">
    <property type="entry name" value="T2SSE"/>
    <property type="match status" value="1"/>
</dbReference>
<keyword evidence="5" id="KW-1185">Reference proteome</keyword>
<name>A0ABZ2J4H8_9CHLR</name>
<sequence length="373" mass="40859">MIDIFALITEARDRDGSDLHMVVDSPPLVRVRGSLEHLAAPPLTAQDTEDALAQLALPEDVEIFQKEKELDFGFTMPGVGRLRCNAAKQRGAVSLAVRLLPPQIPTVEELELPDICKDLITVPRGLVVVTGPTGSGKSTTLAAMMQHLNHTEAKHVVTIEDPIEYIHPSVKCAITQRQLGTDTLSFSHALKHVLRQNPDVIMVGEMRDLDTAAAVLNVAETGHLVLSTSHAPSTYQALERIIDLFPPHERHLAQTRLASLMVGVLCQTLVPRSIGTGRIAAVEVMLANGAVRNLIREGKIYQLPNVIRTSREEGMITLDESLVDLCRRGKIGRDTVFEFCNETDEVERLMGSNNGHSGNGRRKAKSTTLSMLF</sequence>
<dbReference type="PROSITE" id="PS00662">
    <property type="entry name" value="T2SP_E"/>
    <property type="match status" value="1"/>
</dbReference>
<accession>A0ABZ2J4H8</accession>
<dbReference type="EMBL" id="CP146612">
    <property type="protein sequence ID" value="WWX25808.1"/>
    <property type="molecule type" value="Genomic_DNA"/>
</dbReference>
<dbReference type="Gene3D" id="3.40.50.300">
    <property type="entry name" value="P-loop containing nucleotide triphosphate hydrolases"/>
    <property type="match status" value="1"/>
</dbReference>
<dbReference type="Proteomes" id="UP001375370">
    <property type="component" value="Chromosome"/>
</dbReference>
<dbReference type="InterPro" id="IPR050921">
    <property type="entry name" value="T4SS_GSP_E_ATPase"/>
</dbReference>
<evidence type="ECO:0000313" key="5">
    <source>
        <dbReference type="Proteomes" id="UP001375370"/>
    </source>
</evidence>
<dbReference type="InterPro" id="IPR001482">
    <property type="entry name" value="T2SS/T4SS_dom"/>
</dbReference>
<dbReference type="SMART" id="SM00382">
    <property type="entry name" value="AAA"/>
    <property type="match status" value="1"/>
</dbReference>
<dbReference type="CDD" id="cd01131">
    <property type="entry name" value="PilT"/>
    <property type="match status" value="1"/>
</dbReference>
<evidence type="ECO:0000259" key="3">
    <source>
        <dbReference type="PROSITE" id="PS00662"/>
    </source>
</evidence>
<evidence type="ECO:0000256" key="1">
    <source>
        <dbReference type="ARBA" id="ARBA00006611"/>
    </source>
</evidence>
<dbReference type="PANTHER" id="PTHR30486:SF16">
    <property type="entry name" value="TWITCHING MOTILITY PROTEIN PILT"/>
    <property type="match status" value="1"/>
</dbReference>
<dbReference type="PANTHER" id="PTHR30486">
    <property type="entry name" value="TWITCHING MOTILITY PROTEIN PILT"/>
    <property type="match status" value="1"/>
</dbReference>
<dbReference type="NCBIfam" id="TIGR01420">
    <property type="entry name" value="pilT_fam"/>
    <property type="match status" value="1"/>
</dbReference>
<dbReference type="InterPro" id="IPR006321">
    <property type="entry name" value="PilT/PilU"/>
</dbReference>
<dbReference type="Gene3D" id="3.30.450.90">
    <property type="match status" value="1"/>
</dbReference>
<comment type="similarity">
    <text evidence="1">Belongs to the GSP E family.</text>
</comment>
<feature type="region of interest" description="Disordered" evidence="2">
    <location>
        <begin position="350"/>
        <end position="373"/>
    </location>
</feature>
<organism evidence="4 5">
    <name type="scientific">Candidatus Dehalogenimonas loeffleri</name>
    <dbReference type="NCBI Taxonomy" id="3127115"/>
    <lineage>
        <taxon>Bacteria</taxon>
        <taxon>Bacillati</taxon>
        <taxon>Chloroflexota</taxon>
        <taxon>Dehalococcoidia</taxon>
        <taxon>Dehalococcoidales</taxon>
        <taxon>Dehalococcoidaceae</taxon>
        <taxon>Dehalogenimonas</taxon>
    </lineage>
</organism>
<reference evidence="4 5" key="1">
    <citation type="submission" date="2024-03" db="EMBL/GenBank/DDBJ databases">
        <title>A Dehalogenimonas Isolated from Estuarine Sediments Dihaloeliminates Chlorinated Alkanes.</title>
        <authorList>
            <person name="Yang Y."/>
            <person name="Wang H."/>
        </authorList>
    </citation>
    <scope>NUCLEOTIDE SEQUENCE [LARGE SCALE GENOMIC DNA]</scope>
    <source>
        <strain evidence="4 5">W</strain>
    </source>
</reference>
<gene>
    <name evidence="4" type="ORF">V8247_02220</name>
</gene>
<dbReference type="RefSeq" id="WP_338738345.1">
    <property type="nucleotide sequence ID" value="NZ_CP146612.1"/>
</dbReference>
<dbReference type="InterPro" id="IPR003593">
    <property type="entry name" value="AAA+_ATPase"/>
</dbReference>
<feature type="domain" description="Bacterial type II secretion system protein E" evidence="3">
    <location>
        <begin position="194"/>
        <end position="208"/>
    </location>
</feature>
<evidence type="ECO:0000256" key="2">
    <source>
        <dbReference type="SAM" id="MobiDB-lite"/>
    </source>
</evidence>
<proteinExistence type="inferred from homology"/>